<dbReference type="Proteomes" id="UP001157156">
    <property type="component" value="Unassembled WGS sequence"/>
</dbReference>
<evidence type="ECO:0000259" key="1">
    <source>
        <dbReference type="PROSITE" id="PS50943"/>
    </source>
</evidence>
<dbReference type="Gene3D" id="1.10.260.40">
    <property type="entry name" value="lambda repressor-like DNA-binding domains"/>
    <property type="match status" value="1"/>
</dbReference>
<dbReference type="PROSITE" id="PS50943">
    <property type="entry name" value="HTH_CROC1"/>
    <property type="match status" value="1"/>
</dbReference>
<accession>A0ABQ6ENB7</accession>
<organism evidence="2 3">
    <name type="scientific">Vibrio algivorus</name>
    <dbReference type="NCBI Taxonomy" id="1667024"/>
    <lineage>
        <taxon>Bacteria</taxon>
        <taxon>Pseudomonadati</taxon>
        <taxon>Pseudomonadota</taxon>
        <taxon>Gammaproteobacteria</taxon>
        <taxon>Vibrionales</taxon>
        <taxon>Vibrionaceae</taxon>
        <taxon>Vibrio</taxon>
    </lineage>
</organism>
<dbReference type="SUPFAM" id="SSF47413">
    <property type="entry name" value="lambda repressor-like DNA-binding domains"/>
    <property type="match status" value="1"/>
</dbReference>
<feature type="domain" description="HTH cro/C1-type" evidence="1">
    <location>
        <begin position="56"/>
        <end position="111"/>
    </location>
</feature>
<dbReference type="CDD" id="cd00093">
    <property type="entry name" value="HTH_XRE"/>
    <property type="match status" value="1"/>
</dbReference>
<dbReference type="SMART" id="SM00530">
    <property type="entry name" value="HTH_XRE"/>
    <property type="match status" value="1"/>
</dbReference>
<dbReference type="InterPro" id="IPR001387">
    <property type="entry name" value="Cro/C1-type_HTH"/>
</dbReference>
<sequence length="280" mass="32860">MVVTAFYNHFFNNKPIESGQKKDQVIEIEAPVMEQTEPETEVSQISQRLVLVLELMNEKREYSKFTIAQLAQIMKLHKVSELEDIFRGKEEPTFEFIERFCDVFGVNKTWVIEGKRAPFSNDEQTLGEPLWYLEVIENLNPQRVFFVRKNSKEAPAFIMVKLNDYKFKIFHRTWHISDEVGAGGQRQLVSFYELVKALRDAKGYYSKCGGLTLDEDDFKELFRGDKYPGVYTELGRSEDPWWDDLTDINHSYPISANYGDWHGKSFLKAQEIIKWKLQDN</sequence>
<dbReference type="EMBL" id="BSPV01000004">
    <property type="protein sequence ID" value="GLT14329.1"/>
    <property type="molecule type" value="Genomic_DNA"/>
</dbReference>
<evidence type="ECO:0000313" key="2">
    <source>
        <dbReference type="EMBL" id="GLT14329.1"/>
    </source>
</evidence>
<proteinExistence type="predicted"/>
<comment type="caution">
    <text evidence="2">The sequence shown here is derived from an EMBL/GenBank/DDBJ whole genome shotgun (WGS) entry which is preliminary data.</text>
</comment>
<name>A0ABQ6ENB7_9VIBR</name>
<reference evidence="3" key="1">
    <citation type="journal article" date="2019" name="Int. J. Syst. Evol. Microbiol.">
        <title>The Global Catalogue of Microorganisms (GCM) 10K type strain sequencing project: providing services to taxonomists for standard genome sequencing and annotation.</title>
        <authorList>
            <consortium name="The Broad Institute Genomics Platform"/>
            <consortium name="The Broad Institute Genome Sequencing Center for Infectious Disease"/>
            <person name="Wu L."/>
            <person name="Ma J."/>
        </authorList>
    </citation>
    <scope>NUCLEOTIDE SEQUENCE [LARGE SCALE GENOMIC DNA]</scope>
    <source>
        <strain evidence="3">NBRC 111146</strain>
    </source>
</reference>
<gene>
    <name evidence="2" type="ORF">GCM10007931_13040</name>
</gene>
<keyword evidence="3" id="KW-1185">Reference proteome</keyword>
<evidence type="ECO:0000313" key="3">
    <source>
        <dbReference type="Proteomes" id="UP001157156"/>
    </source>
</evidence>
<protein>
    <recommendedName>
        <fullName evidence="1">HTH cro/C1-type domain-containing protein</fullName>
    </recommendedName>
</protein>
<dbReference type="InterPro" id="IPR010982">
    <property type="entry name" value="Lambda_DNA-bd_dom_sf"/>
</dbReference>